<organism evidence="1 2">
    <name type="scientific">Sphaerodactylus townsendi</name>
    <dbReference type="NCBI Taxonomy" id="933632"/>
    <lineage>
        <taxon>Eukaryota</taxon>
        <taxon>Metazoa</taxon>
        <taxon>Chordata</taxon>
        <taxon>Craniata</taxon>
        <taxon>Vertebrata</taxon>
        <taxon>Euteleostomi</taxon>
        <taxon>Lepidosauria</taxon>
        <taxon>Squamata</taxon>
        <taxon>Bifurcata</taxon>
        <taxon>Gekkota</taxon>
        <taxon>Sphaerodactylidae</taxon>
        <taxon>Sphaerodactylus</taxon>
    </lineage>
</organism>
<evidence type="ECO:0000313" key="1">
    <source>
        <dbReference type="EMBL" id="KAH8015005.1"/>
    </source>
</evidence>
<name>A0ACB8G670_9SAUR</name>
<gene>
    <name evidence="1" type="ORF">K3G42_032824</name>
</gene>
<sequence length="99" mass="11512">MYQLCFIGLPQIARRTLETRWHLSVESVPKRILHPSRFGWDSYESSPISLFWHESTLQHQRIPQVIQADSTWIPLNPLESTPGEMTTEQVDKRAAKDPV</sequence>
<reference evidence="1" key="1">
    <citation type="submission" date="2021-08" db="EMBL/GenBank/DDBJ databases">
        <title>The first chromosome-level gecko genome reveals the dynamic sex chromosomes of Neotropical dwarf geckos (Sphaerodactylidae: Sphaerodactylus).</title>
        <authorList>
            <person name="Pinto B.J."/>
            <person name="Keating S.E."/>
            <person name="Gamble T."/>
        </authorList>
    </citation>
    <scope>NUCLEOTIDE SEQUENCE</scope>
    <source>
        <strain evidence="1">TG3544</strain>
    </source>
</reference>
<comment type="caution">
    <text evidence="1">The sequence shown here is derived from an EMBL/GenBank/DDBJ whole genome shotgun (WGS) entry which is preliminary data.</text>
</comment>
<protein>
    <submittedName>
        <fullName evidence="1">Uncharacterized protein</fullName>
    </submittedName>
</protein>
<evidence type="ECO:0000313" key="2">
    <source>
        <dbReference type="Proteomes" id="UP000827872"/>
    </source>
</evidence>
<dbReference type="EMBL" id="CM037615">
    <property type="protein sequence ID" value="KAH8015005.1"/>
    <property type="molecule type" value="Genomic_DNA"/>
</dbReference>
<proteinExistence type="predicted"/>
<accession>A0ACB8G670</accession>
<dbReference type="Proteomes" id="UP000827872">
    <property type="component" value="Linkage Group LG02"/>
</dbReference>
<keyword evidence="2" id="KW-1185">Reference proteome</keyword>